<evidence type="ECO:0000256" key="9">
    <source>
        <dbReference type="ARBA" id="ARBA00023274"/>
    </source>
</evidence>
<evidence type="ECO:0000256" key="4">
    <source>
        <dbReference type="ARBA" id="ARBA00022517"/>
    </source>
</evidence>
<dbReference type="Pfam" id="PF17903">
    <property type="entry name" value="KH_KRR1_1st"/>
    <property type="match status" value="1"/>
</dbReference>
<dbReference type="InterPro" id="IPR041174">
    <property type="entry name" value="KRR1-like_KH1"/>
</dbReference>
<evidence type="ECO:0000256" key="1">
    <source>
        <dbReference type="ARBA" id="ARBA00004604"/>
    </source>
</evidence>
<comment type="similarity">
    <text evidence="2">Belongs to the KRR1 family.</text>
</comment>
<evidence type="ECO:0000256" key="3">
    <source>
        <dbReference type="ARBA" id="ARBA00020053"/>
    </source>
</evidence>
<dbReference type="FunFam" id="3.30.1370.10:FF:000011">
    <property type="entry name" value="KRR1 small subunit processome component"/>
    <property type="match status" value="1"/>
</dbReference>
<evidence type="ECO:0000259" key="15">
    <source>
        <dbReference type="SMART" id="SM00322"/>
    </source>
</evidence>
<feature type="region of interest" description="Disordered" evidence="14">
    <location>
        <begin position="150"/>
        <end position="238"/>
    </location>
</feature>
<evidence type="ECO:0000256" key="13">
    <source>
        <dbReference type="ARBA" id="ARBA00032993"/>
    </source>
</evidence>
<feature type="compositionally biased region" description="Basic and acidic residues" evidence="14">
    <location>
        <begin position="190"/>
        <end position="217"/>
    </location>
</feature>
<organism evidence="16 17">
    <name type="scientific">Nesidiocoris tenuis</name>
    <dbReference type="NCBI Taxonomy" id="355587"/>
    <lineage>
        <taxon>Eukaryota</taxon>
        <taxon>Metazoa</taxon>
        <taxon>Ecdysozoa</taxon>
        <taxon>Arthropoda</taxon>
        <taxon>Hexapoda</taxon>
        <taxon>Insecta</taxon>
        <taxon>Pterygota</taxon>
        <taxon>Neoptera</taxon>
        <taxon>Paraneoptera</taxon>
        <taxon>Hemiptera</taxon>
        <taxon>Heteroptera</taxon>
        <taxon>Panheteroptera</taxon>
        <taxon>Cimicomorpha</taxon>
        <taxon>Miridae</taxon>
        <taxon>Dicyphina</taxon>
        <taxon>Nesidiocoris</taxon>
    </lineage>
</organism>
<evidence type="ECO:0000256" key="8">
    <source>
        <dbReference type="ARBA" id="ARBA00023242"/>
    </source>
</evidence>
<evidence type="ECO:0000256" key="5">
    <source>
        <dbReference type="ARBA" id="ARBA00022552"/>
    </source>
</evidence>
<keyword evidence="7" id="KW-0175">Coiled coil</keyword>
<dbReference type="Gene3D" id="3.30.1370.10">
    <property type="entry name" value="K Homology domain, type 1"/>
    <property type="match status" value="2"/>
</dbReference>
<feature type="domain" description="K Homology" evidence="15">
    <location>
        <begin position="41"/>
        <end position="113"/>
    </location>
</feature>
<gene>
    <name evidence="16" type="ORF">NTEN_LOCUS7993</name>
</gene>
<dbReference type="GO" id="GO:0003723">
    <property type="term" value="F:RNA binding"/>
    <property type="evidence" value="ECO:0007669"/>
    <property type="project" value="UniProtKB-KW"/>
</dbReference>
<evidence type="ECO:0000256" key="2">
    <source>
        <dbReference type="ARBA" id="ARBA00009344"/>
    </source>
</evidence>
<protein>
    <recommendedName>
        <fullName evidence="3">KRR1 small subunit processome component homolog</fullName>
    </recommendedName>
    <alternativeName>
        <fullName evidence="13">KRR-R motif-containing protein 1</fullName>
    </alternativeName>
    <alternativeName>
        <fullName evidence="12">Protein dribble</fullName>
    </alternativeName>
</protein>
<comment type="subunit">
    <text evidence="11">Monomer. Component of the ribosomal small subunit (SSU) processome.</text>
</comment>
<dbReference type="InterPro" id="IPR024166">
    <property type="entry name" value="rRNA_assembly_KRR1"/>
</dbReference>
<keyword evidence="5" id="KW-0698">rRNA processing</keyword>
<keyword evidence="9" id="KW-0687">Ribonucleoprotein</keyword>
<keyword evidence="6" id="KW-0694">RNA-binding</keyword>
<evidence type="ECO:0000256" key="11">
    <source>
        <dbReference type="ARBA" id="ARBA00025925"/>
    </source>
</evidence>
<keyword evidence="8" id="KW-0539">Nucleus</keyword>
<dbReference type="PANTHER" id="PTHR12581">
    <property type="entry name" value="HIV-1 REV BINDING PROTEIN 2, 3"/>
    <property type="match status" value="1"/>
</dbReference>
<proteinExistence type="inferred from homology"/>
<dbReference type="SMART" id="SM00322">
    <property type="entry name" value="KH"/>
    <property type="match status" value="1"/>
</dbReference>
<evidence type="ECO:0000256" key="7">
    <source>
        <dbReference type="ARBA" id="ARBA00023054"/>
    </source>
</evidence>
<evidence type="ECO:0000256" key="6">
    <source>
        <dbReference type="ARBA" id="ARBA00022884"/>
    </source>
</evidence>
<comment type="function">
    <text evidence="10">Required for 40S ribosome biogenesis. Involved in nucleolar processing of pre-18S ribosomal RNA and ribosome assembly. Binds to RNA. Required for female germline development, cell viability during eye development and for survival of dividing cells and epithelial cells during early wing disk development.</text>
</comment>
<sequence length="256" mass="29759">MTVKTTRKTWDPYIIIKARDMMKLLSRSVPLEHAQKVLDDEIGCDVIKIGSFVHNKEKFLKRRQRIIGPGGCTLKSIELLTSCYVLVQGQTVSAVGPYKGLQQVRRVVEDTMKNVHPIYNIKALMIKRELLKDPNLKNENWSRFLPNYKSKKVTKKPKKREAKRKKEYTPFPPPPTESKVDKLLASGEYFMKEDQKRRRKRDEKLAKQQEKEKERLQKRALPFVPPNEEDKPTASCNESSVDLEALKAKVKKIKTK</sequence>
<feature type="compositionally biased region" description="Basic residues" evidence="14">
    <location>
        <begin position="150"/>
        <end position="166"/>
    </location>
</feature>
<name>A0A6H5GFM1_9HEMI</name>
<dbReference type="InterPro" id="IPR048549">
    <property type="entry name" value="KRR1-like_KH2_euk"/>
</dbReference>
<keyword evidence="4" id="KW-0690">Ribosome biogenesis</keyword>
<evidence type="ECO:0000256" key="10">
    <source>
        <dbReference type="ARBA" id="ARBA00024689"/>
    </source>
</evidence>
<evidence type="ECO:0000313" key="17">
    <source>
        <dbReference type="Proteomes" id="UP000479000"/>
    </source>
</evidence>
<dbReference type="Proteomes" id="UP000479000">
    <property type="component" value="Unassembled WGS sequence"/>
</dbReference>
<dbReference type="AlphaFoldDB" id="A0A6H5GFM1"/>
<dbReference type="OrthoDB" id="441223at2759"/>
<accession>A0A6H5GFM1</accession>
<dbReference type="GO" id="GO:0006364">
    <property type="term" value="P:rRNA processing"/>
    <property type="evidence" value="ECO:0007669"/>
    <property type="project" value="UniProtKB-KW"/>
</dbReference>
<dbReference type="PANTHER" id="PTHR12581:SF0">
    <property type="entry name" value="KRR1 SMALL SUBUNIT PROCESSOME COMPONENT HOMOLOG"/>
    <property type="match status" value="1"/>
</dbReference>
<reference evidence="16 17" key="1">
    <citation type="submission" date="2020-02" db="EMBL/GenBank/DDBJ databases">
        <authorList>
            <person name="Ferguson B K."/>
        </authorList>
    </citation>
    <scope>NUCLEOTIDE SEQUENCE [LARGE SCALE GENOMIC DNA]</scope>
</reference>
<dbReference type="InterPro" id="IPR004087">
    <property type="entry name" value="KH_dom"/>
</dbReference>
<dbReference type="InterPro" id="IPR036612">
    <property type="entry name" value="KH_dom_type_1_sf"/>
</dbReference>
<dbReference type="InterPro" id="IPR048548">
    <property type="entry name" value="KRR1-like_KH2"/>
</dbReference>
<dbReference type="GO" id="GO:0032040">
    <property type="term" value="C:small-subunit processome"/>
    <property type="evidence" value="ECO:0007669"/>
    <property type="project" value="TreeGrafter"/>
</dbReference>
<keyword evidence="17" id="KW-1185">Reference proteome</keyword>
<comment type="subcellular location">
    <subcellularLocation>
        <location evidence="1">Nucleus</location>
        <location evidence="1">Nucleolus</location>
    </subcellularLocation>
</comment>
<dbReference type="Pfam" id="PF21800">
    <property type="entry name" value="KH_KRR1_2nd"/>
    <property type="match status" value="1"/>
</dbReference>
<evidence type="ECO:0000313" key="16">
    <source>
        <dbReference type="EMBL" id="CAB0002206.1"/>
    </source>
</evidence>
<dbReference type="CDD" id="cd22394">
    <property type="entry name" value="KH-I_KRR1_rpt2"/>
    <property type="match status" value="1"/>
</dbReference>
<evidence type="ECO:0000256" key="12">
    <source>
        <dbReference type="ARBA" id="ARBA00032580"/>
    </source>
</evidence>
<dbReference type="SUPFAM" id="SSF54791">
    <property type="entry name" value="Eukaryotic type KH-domain (KH-domain type I)"/>
    <property type="match status" value="1"/>
</dbReference>
<evidence type="ECO:0000256" key="14">
    <source>
        <dbReference type="SAM" id="MobiDB-lite"/>
    </source>
</evidence>
<dbReference type="EMBL" id="CADCXU010011974">
    <property type="protein sequence ID" value="CAB0002206.1"/>
    <property type="molecule type" value="Genomic_DNA"/>
</dbReference>